<evidence type="ECO:0000256" key="6">
    <source>
        <dbReference type="ARBA" id="ARBA00022989"/>
    </source>
</evidence>
<evidence type="ECO:0000256" key="4">
    <source>
        <dbReference type="ARBA" id="ARBA00022692"/>
    </source>
</evidence>
<evidence type="ECO:0000256" key="5">
    <source>
        <dbReference type="ARBA" id="ARBA00022723"/>
    </source>
</evidence>
<evidence type="ECO:0000256" key="2">
    <source>
        <dbReference type="ARBA" id="ARBA00010617"/>
    </source>
</evidence>
<dbReference type="InterPro" id="IPR050651">
    <property type="entry name" value="Plant_Cytochrome_P450_Monoox"/>
</dbReference>
<sequence length="189" mass="21835">MGKNMSYNYTTIAASQYGEHCRNLSRIGTIEIFSSTRLNTFSNVWKDEVKHLLLKLSQNAHDNFSMVELNFMFNELTFNIIMTMVAGKRYYGDDVSLDKEEVRQLRDIMKEVFAHGANPTDFLPILNWVGSNAYEKRVMKLAKRTDAFLQGLVDEHRSRTSKGGNGSTMIDHLLSWQESQPEYLLFFKS</sequence>
<dbReference type="GO" id="GO:0016705">
    <property type="term" value="F:oxidoreductase activity, acting on paired donors, with incorporation or reduction of molecular oxygen"/>
    <property type="evidence" value="ECO:0007669"/>
    <property type="project" value="InterPro"/>
</dbReference>
<dbReference type="Gene3D" id="1.10.630.10">
    <property type="entry name" value="Cytochrome P450"/>
    <property type="match status" value="1"/>
</dbReference>
<evidence type="ECO:0000256" key="3">
    <source>
        <dbReference type="ARBA" id="ARBA00022617"/>
    </source>
</evidence>
<proteinExistence type="inferred from homology"/>
<keyword evidence="7" id="KW-0560">Oxidoreductase</keyword>
<evidence type="ECO:0000313" key="11">
    <source>
        <dbReference type="EMBL" id="PQQ20210.1"/>
    </source>
</evidence>
<dbReference type="GO" id="GO:0005506">
    <property type="term" value="F:iron ion binding"/>
    <property type="evidence" value="ECO:0007669"/>
    <property type="project" value="InterPro"/>
</dbReference>
<keyword evidence="9" id="KW-0503">Monooxygenase</keyword>
<dbReference type="AlphaFoldDB" id="A0A314ZNH9"/>
<dbReference type="STRING" id="2094558.A0A314ZNH9"/>
<dbReference type="GO" id="GO:0004497">
    <property type="term" value="F:monooxygenase activity"/>
    <property type="evidence" value="ECO:0007669"/>
    <property type="project" value="UniProtKB-KW"/>
</dbReference>
<dbReference type="InterPro" id="IPR036396">
    <property type="entry name" value="Cyt_P450_sf"/>
</dbReference>
<evidence type="ECO:0000256" key="9">
    <source>
        <dbReference type="ARBA" id="ARBA00023033"/>
    </source>
</evidence>
<dbReference type="InterPro" id="IPR001128">
    <property type="entry name" value="Cyt_P450"/>
</dbReference>
<keyword evidence="12" id="KW-1185">Reference proteome</keyword>
<dbReference type="PANTHER" id="PTHR47947:SF62">
    <property type="entry name" value="CYTOCHROME P450, FAMILY 81, SUBFAMILY D, POLYPEPTIDE 5"/>
    <property type="match status" value="1"/>
</dbReference>
<protein>
    <submittedName>
        <fullName evidence="11">Cytochrome P450 81E8</fullName>
    </submittedName>
</protein>
<dbReference type="SUPFAM" id="SSF48264">
    <property type="entry name" value="Cytochrome P450"/>
    <property type="match status" value="1"/>
</dbReference>
<keyword evidence="3" id="KW-0349">Heme</keyword>
<dbReference type="EMBL" id="PJQY01000040">
    <property type="protein sequence ID" value="PQQ20210.1"/>
    <property type="molecule type" value="Genomic_DNA"/>
</dbReference>
<keyword evidence="5" id="KW-0479">Metal-binding</keyword>
<organism evidence="11 12">
    <name type="scientific">Prunus yedoensis var. nudiflora</name>
    <dbReference type="NCBI Taxonomy" id="2094558"/>
    <lineage>
        <taxon>Eukaryota</taxon>
        <taxon>Viridiplantae</taxon>
        <taxon>Streptophyta</taxon>
        <taxon>Embryophyta</taxon>
        <taxon>Tracheophyta</taxon>
        <taxon>Spermatophyta</taxon>
        <taxon>Magnoliopsida</taxon>
        <taxon>eudicotyledons</taxon>
        <taxon>Gunneridae</taxon>
        <taxon>Pentapetalae</taxon>
        <taxon>rosids</taxon>
        <taxon>fabids</taxon>
        <taxon>Rosales</taxon>
        <taxon>Rosaceae</taxon>
        <taxon>Amygdaloideae</taxon>
        <taxon>Amygdaleae</taxon>
        <taxon>Prunus</taxon>
    </lineage>
</organism>
<evidence type="ECO:0000256" key="10">
    <source>
        <dbReference type="ARBA" id="ARBA00023136"/>
    </source>
</evidence>
<name>A0A314ZNH9_PRUYE</name>
<evidence type="ECO:0000313" key="12">
    <source>
        <dbReference type="Proteomes" id="UP000250321"/>
    </source>
</evidence>
<evidence type="ECO:0000256" key="1">
    <source>
        <dbReference type="ARBA" id="ARBA00004167"/>
    </source>
</evidence>
<dbReference type="Proteomes" id="UP000250321">
    <property type="component" value="Unassembled WGS sequence"/>
</dbReference>
<comment type="similarity">
    <text evidence="2">Belongs to the cytochrome P450 family.</text>
</comment>
<gene>
    <name evidence="11" type="ORF">Pyn_05351</name>
</gene>
<keyword evidence="8" id="KW-0408">Iron</keyword>
<keyword evidence="6" id="KW-1133">Transmembrane helix</keyword>
<dbReference type="GO" id="GO:0020037">
    <property type="term" value="F:heme binding"/>
    <property type="evidence" value="ECO:0007669"/>
    <property type="project" value="InterPro"/>
</dbReference>
<dbReference type="Pfam" id="PF00067">
    <property type="entry name" value="p450"/>
    <property type="match status" value="1"/>
</dbReference>
<dbReference type="PANTHER" id="PTHR47947">
    <property type="entry name" value="CYTOCHROME P450 82C3-RELATED"/>
    <property type="match status" value="1"/>
</dbReference>
<evidence type="ECO:0000256" key="8">
    <source>
        <dbReference type="ARBA" id="ARBA00023004"/>
    </source>
</evidence>
<keyword evidence="10" id="KW-0472">Membrane</keyword>
<dbReference type="GO" id="GO:0016020">
    <property type="term" value="C:membrane"/>
    <property type="evidence" value="ECO:0007669"/>
    <property type="project" value="UniProtKB-SubCell"/>
</dbReference>
<reference evidence="11 12" key="1">
    <citation type="submission" date="2018-02" db="EMBL/GenBank/DDBJ databases">
        <title>Draft genome of wild Prunus yedoensis var. nudiflora.</title>
        <authorList>
            <person name="Baek S."/>
            <person name="Kim J.-H."/>
            <person name="Choi K."/>
            <person name="Kim G.-B."/>
            <person name="Cho A."/>
            <person name="Jang H."/>
            <person name="Shin C.-H."/>
            <person name="Yu H.-J."/>
            <person name="Mun J.-H."/>
        </authorList>
    </citation>
    <scope>NUCLEOTIDE SEQUENCE [LARGE SCALE GENOMIC DNA]</scope>
    <source>
        <strain evidence="12">cv. Jeju island</strain>
        <tissue evidence="11">Leaf</tissue>
    </source>
</reference>
<evidence type="ECO:0000256" key="7">
    <source>
        <dbReference type="ARBA" id="ARBA00023002"/>
    </source>
</evidence>
<accession>A0A314ZNH9</accession>
<comment type="caution">
    <text evidence="11">The sequence shown here is derived from an EMBL/GenBank/DDBJ whole genome shotgun (WGS) entry which is preliminary data.</text>
</comment>
<keyword evidence="4" id="KW-0812">Transmembrane</keyword>
<comment type="subcellular location">
    <subcellularLocation>
        <location evidence="1">Membrane</location>
        <topology evidence="1">Single-pass membrane protein</topology>
    </subcellularLocation>
</comment>
<dbReference type="OrthoDB" id="1055148at2759"/>